<accession>A0ABZ0KZU4</accession>
<comment type="catalytic activity">
    <reaction evidence="1">
        <text>a myo-inositol phosphate + H2O = myo-inositol + phosphate</text>
        <dbReference type="Rhea" id="RHEA:24056"/>
        <dbReference type="ChEBI" id="CHEBI:15377"/>
        <dbReference type="ChEBI" id="CHEBI:17268"/>
        <dbReference type="ChEBI" id="CHEBI:43474"/>
        <dbReference type="ChEBI" id="CHEBI:84139"/>
        <dbReference type="EC" id="3.1.3.25"/>
    </reaction>
</comment>
<dbReference type="EC" id="3.1.3.25" evidence="2"/>
<dbReference type="PROSITE" id="PS00629">
    <property type="entry name" value="IMP_1"/>
    <property type="match status" value="1"/>
</dbReference>
<dbReference type="RefSeq" id="WP_323692785.1">
    <property type="nucleotide sequence ID" value="NZ_CP116341.1"/>
</dbReference>
<dbReference type="Gene3D" id="3.30.540.10">
    <property type="entry name" value="Fructose-1,6-Bisphosphatase, subunit A, domain 1"/>
    <property type="match status" value="1"/>
</dbReference>
<dbReference type="InterPro" id="IPR020550">
    <property type="entry name" value="Inositol_monophosphatase_CS"/>
</dbReference>
<dbReference type="CDD" id="cd01637">
    <property type="entry name" value="IMPase_like"/>
    <property type="match status" value="1"/>
</dbReference>
<dbReference type="PANTHER" id="PTHR20854">
    <property type="entry name" value="INOSITOL MONOPHOSPHATASE"/>
    <property type="match status" value="1"/>
</dbReference>
<proteinExistence type="predicted"/>
<keyword evidence="7" id="KW-1185">Reference proteome</keyword>
<dbReference type="Gene3D" id="3.40.190.80">
    <property type="match status" value="1"/>
</dbReference>
<dbReference type="InterPro" id="IPR000760">
    <property type="entry name" value="Inositol_monophosphatase-like"/>
</dbReference>
<dbReference type="InterPro" id="IPR020583">
    <property type="entry name" value="Inositol_monoP_metal-BS"/>
</dbReference>
<evidence type="ECO:0000256" key="5">
    <source>
        <dbReference type="ARBA" id="ARBA00022842"/>
    </source>
</evidence>
<gene>
    <name evidence="6" type="ORF">PGH26_04270</name>
</gene>
<keyword evidence="5" id="KW-0460">Magnesium</keyword>
<dbReference type="SUPFAM" id="SSF56655">
    <property type="entry name" value="Carbohydrate phosphatase"/>
    <property type="match status" value="1"/>
</dbReference>
<sequence>MNWGALDRYAKSLIKEAGHHIKHSFFTEIEISSKSSANDLVTNIDQEIEQFFISRIRRDFPDHRIMGEEGFGDDIQSLEGIIWFLDPIDGTMNFIHQKRNFAISLGIYIDGIGMLGYVYDVMADDLYSAMKDEGAYLNDIQLPKLKSTTIEEAIIGVNASWVAPNRYVDNEPMIDLVNRCRGTRSYGSAAIELTHVAAGRVDVYMSMRLSPWDVAGGMIIASEVGAVSSTMKGERPGLLEQETFIVANASIHSQLLDDFIALKK</sequence>
<protein>
    <recommendedName>
        <fullName evidence="2">inositol-phosphate phosphatase</fullName>
        <ecNumber evidence="2">3.1.3.25</ecNumber>
    </recommendedName>
</protein>
<evidence type="ECO:0000256" key="1">
    <source>
        <dbReference type="ARBA" id="ARBA00001033"/>
    </source>
</evidence>
<dbReference type="PRINTS" id="PR00377">
    <property type="entry name" value="IMPHPHTASES"/>
</dbReference>
<evidence type="ECO:0000256" key="4">
    <source>
        <dbReference type="ARBA" id="ARBA00022801"/>
    </source>
</evidence>
<reference evidence="6 7" key="1">
    <citation type="submission" date="2023-01" db="EMBL/GenBank/DDBJ databases">
        <title>Sporosarcina sp. nov., isolated from Korean tranditional fermented seafood 'Jeotgal'.</title>
        <authorList>
            <person name="Yang A.-I."/>
        </authorList>
    </citation>
    <scope>NUCLEOTIDE SEQUENCE [LARGE SCALE GENOMIC DNA]</scope>
    <source>
        <strain evidence="6 7">B2O-1</strain>
    </source>
</reference>
<keyword evidence="4" id="KW-0378">Hydrolase</keyword>
<dbReference type="Pfam" id="PF00459">
    <property type="entry name" value="Inositol_P"/>
    <property type="match status" value="1"/>
</dbReference>
<dbReference type="PROSITE" id="PS00630">
    <property type="entry name" value="IMP_2"/>
    <property type="match status" value="1"/>
</dbReference>
<evidence type="ECO:0000313" key="6">
    <source>
        <dbReference type="EMBL" id="WOV85153.1"/>
    </source>
</evidence>
<keyword evidence="3" id="KW-0479">Metal-binding</keyword>
<organism evidence="6 7">
    <name type="scientific">Sporosarcina jeotgali</name>
    <dbReference type="NCBI Taxonomy" id="3020056"/>
    <lineage>
        <taxon>Bacteria</taxon>
        <taxon>Bacillati</taxon>
        <taxon>Bacillota</taxon>
        <taxon>Bacilli</taxon>
        <taxon>Bacillales</taxon>
        <taxon>Caryophanaceae</taxon>
        <taxon>Sporosarcina</taxon>
    </lineage>
</organism>
<dbReference type="Proteomes" id="UP001303532">
    <property type="component" value="Chromosome"/>
</dbReference>
<evidence type="ECO:0000313" key="7">
    <source>
        <dbReference type="Proteomes" id="UP001303532"/>
    </source>
</evidence>
<dbReference type="EMBL" id="CP116341">
    <property type="protein sequence ID" value="WOV85153.1"/>
    <property type="molecule type" value="Genomic_DNA"/>
</dbReference>
<evidence type="ECO:0000256" key="3">
    <source>
        <dbReference type="ARBA" id="ARBA00022723"/>
    </source>
</evidence>
<dbReference type="PANTHER" id="PTHR20854:SF4">
    <property type="entry name" value="INOSITOL-1-MONOPHOSPHATASE-RELATED"/>
    <property type="match status" value="1"/>
</dbReference>
<name>A0ABZ0KZU4_9BACL</name>
<evidence type="ECO:0000256" key="2">
    <source>
        <dbReference type="ARBA" id="ARBA00013106"/>
    </source>
</evidence>